<evidence type="ECO:0000313" key="2">
    <source>
        <dbReference type="Proteomes" id="UP000193104"/>
    </source>
</evidence>
<comment type="caution">
    <text evidence="1">The sequence shown here is derived from an EMBL/GenBank/DDBJ whole genome shotgun (WGS) entry which is preliminary data.</text>
</comment>
<dbReference type="PROSITE" id="PS51257">
    <property type="entry name" value="PROKAR_LIPOPROTEIN"/>
    <property type="match status" value="1"/>
</dbReference>
<accession>A0A1X1D3X8</accession>
<keyword evidence="2" id="KW-1185">Reference proteome</keyword>
<dbReference type="SUPFAM" id="SSF48452">
    <property type="entry name" value="TPR-like"/>
    <property type="match status" value="1"/>
</dbReference>
<name>A0A1X1D3X8_9GAMM</name>
<dbReference type="OrthoDB" id="9814042at2"/>
<evidence type="ECO:0000313" key="1">
    <source>
        <dbReference type="EMBL" id="ORM71382.1"/>
    </source>
</evidence>
<dbReference type="InterPro" id="IPR013360">
    <property type="entry name" value="Pilus_4_PilW"/>
</dbReference>
<dbReference type="Proteomes" id="UP000193104">
    <property type="component" value="Unassembled WGS sequence"/>
</dbReference>
<dbReference type="Gene3D" id="1.25.40.10">
    <property type="entry name" value="Tetratricopeptide repeat domain"/>
    <property type="match status" value="1"/>
</dbReference>
<dbReference type="STRING" id="1076551.HA48_16275"/>
<dbReference type="AlphaFoldDB" id="A0A1X1D3X8"/>
<gene>
    <name evidence="1" type="ORF">HA48_16275</name>
</gene>
<protein>
    <submittedName>
        <fullName evidence="1">Type IV pilus biogenesis/stability protein PilW</fullName>
    </submittedName>
</protein>
<dbReference type="RefSeq" id="WP_128602305.1">
    <property type="nucleotide sequence ID" value="NZ_MLFS01000050.1"/>
</dbReference>
<dbReference type="NCBIfam" id="TIGR02521">
    <property type="entry name" value="type_IV_pilW"/>
    <property type="match status" value="1"/>
</dbReference>
<proteinExistence type="predicted"/>
<dbReference type="EMBL" id="MLFS01000050">
    <property type="protein sequence ID" value="ORM71382.1"/>
    <property type="molecule type" value="Genomic_DNA"/>
</dbReference>
<dbReference type="InterPro" id="IPR011990">
    <property type="entry name" value="TPR-like_helical_dom_sf"/>
</dbReference>
<organism evidence="1 2">
    <name type="scientific">Pantoea wallisii</name>
    <dbReference type="NCBI Taxonomy" id="1076551"/>
    <lineage>
        <taxon>Bacteria</taxon>
        <taxon>Pseudomonadati</taxon>
        <taxon>Pseudomonadota</taxon>
        <taxon>Gammaproteobacteria</taxon>
        <taxon>Enterobacterales</taxon>
        <taxon>Erwiniaceae</taxon>
        <taxon>Pantoea</taxon>
    </lineage>
</organism>
<reference evidence="1 2" key="1">
    <citation type="journal article" date="2017" name="Antonie Van Leeuwenhoek">
        <title>Phylogenomic resolution of the bacterial genus Pantoea and its relationship with Erwinia and Tatumella.</title>
        <authorList>
            <person name="Palmer M."/>
            <person name="Steenkamp E.T."/>
            <person name="Coetzee M.P."/>
            <person name="Chan W.Y."/>
            <person name="van Zyl E."/>
            <person name="De Maayer P."/>
            <person name="Coutinho T.A."/>
            <person name="Blom J."/>
            <person name="Smits T.H."/>
            <person name="Duffy B."/>
            <person name="Venter S.N."/>
        </authorList>
    </citation>
    <scope>NUCLEOTIDE SEQUENCE [LARGE SCALE GENOMIC DNA]</scope>
    <source>
        <strain evidence="1 2">LMG 26277</strain>
    </source>
</reference>
<sequence length="245" mass="27514">MRKGLPAVLLAGFVVTGCVSEPSHTRSAADIRLQLGLHYLAVKDFTAAQRNLLRAQQDAPDDYRVPLALARVAQAQQNSAQTRRYYQRAQQLAPANGYVANNYGAFLCGLRQYGEAHQQFKLAIEAQENDARQDAFLFSGYCYLQADESRAAREQLGHALDTAPEQGKTLLGEAQRRLDQQERTAVPLLLEVYHQHLPATAESLWLQIRFAAQQGNAADVTRYGDRLARSFPQSIQYQRYLANEY</sequence>